<accession>A0A9D2E3N4</accession>
<evidence type="ECO:0000256" key="4">
    <source>
        <dbReference type="ARBA" id="ARBA00022630"/>
    </source>
</evidence>
<dbReference type="GO" id="GO:0046872">
    <property type="term" value="F:metal ion binding"/>
    <property type="evidence" value="ECO:0007669"/>
    <property type="project" value="UniProtKB-KW"/>
</dbReference>
<keyword evidence="6" id="KW-0479">Metal-binding</keyword>
<protein>
    <submittedName>
        <fullName evidence="12">FAD-dependent oxidoreductase</fullName>
    </submittedName>
</protein>
<evidence type="ECO:0000256" key="5">
    <source>
        <dbReference type="ARBA" id="ARBA00022643"/>
    </source>
</evidence>
<reference evidence="12" key="1">
    <citation type="journal article" date="2021" name="PeerJ">
        <title>Extensive microbial diversity within the chicken gut microbiome revealed by metagenomics and culture.</title>
        <authorList>
            <person name="Gilroy R."/>
            <person name="Ravi A."/>
            <person name="Getino M."/>
            <person name="Pursley I."/>
            <person name="Horton D.L."/>
            <person name="Alikhan N.F."/>
            <person name="Baker D."/>
            <person name="Gharbi K."/>
            <person name="Hall N."/>
            <person name="Watson M."/>
            <person name="Adriaenssens E.M."/>
            <person name="Foster-Nyarko E."/>
            <person name="Jarju S."/>
            <person name="Secka A."/>
            <person name="Antonio M."/>
            <person name="Oren A."/>
            <person name="Chaudhuri R.R."/>
            <person name="La Ragione R."/>
            <person name="Hildebrand F."/>
            <person name="Pallen M.J."/>
        </authorList>
    </citation>
    <scope>NUCLEOTIDE SEQUENCE</scope>
    <source>
        <strain evidence="12">ChiGjej4B4-18154</strain>
    </source>
</reference>
<dbReference type="InterPro" id="IPR051793">
    <property type="entry name" value="NADH:flavin_oxidoreductase"/>
</dbReference>
<dbReference type="GO" id="GO:0051536">
    <property type="term" value="F:iron-sulfur cluster binding"/>
    <property type="evidence" value="ECO:0007669"/>
    <property type="project" value="UniProtKB-KW"/>
</dbReference>
<keyword evidence="8" id="KW-0408">Iron</keyword>
<keyword evidence="7" id="KW-0560">Oxidoreductase</keyword>
<dbReference type="PANTHER" id="PTHR42917">
    <property type="entry name" value="2,4-DIENOYL-COA REDUCTASE"/>
    <property type="match status" value="1"/>
</dbReference>
<evidence type="ECO:0000259" key="11">
    <source>
        <dbReference type="Pfam" id="PF07992"/>
    </source>
</evidence>
<reference evidence="12" key="2">
    <citation type="submission" date="2021-04" db="EMBL/GenBank/DDBJ databases">
        <authorList>
            <person name="Gilroy R."/>
        </authorList>
    </citation>
    <scope>NUCLEOTIDE SEQUENCE</scope>
    <source>
        <strain evidence="12">ChiGjej4B4-18154</strain>
    </source>
</reference>
<keyword evidence="4" id="KW-0285">Flavoprotein</keyword>
<dbReference type="SUPFAM" id="SSF51971">
    <property type="entry name" value="Nucleotide-binding domain"/>
    <property type="match status" value="1"/>
</dbReference>
<evidence type="ECO:0000259" key="10">
    <source>
        <dbReference type="Pfam" id="PF00724"/>
    </source>
</evidence>
<keyword evidence="9" id="KW-0411">Iron-sulfur</keyword>
<sequence length="703" mass="77078">MPHYEHLFTPIQIGNMTVPNRICHVPTDVSSSNADGSVSERDIHHHSQIAKGGAGLIIVGATSPDGKTGRPTVTGLVADSDSCIPGLARLAEGMHKYGAKCVVQLQHPGRQCAVPRYNTMSATDMVVKLPWSAGHEIVYENAEEKGKPVRAMTTEEVVDMVDKFSEAAWRVKQAGFDGVELHAAHGYLISQFMSPYLNKRIDRWGGSFENRMRFPLAIISSIQKKCGKNFPILVRYSADEWVEGGRELEESVRMAVEFERAGVAALDLSQCIQESPGAGFDPMYYPEGWTVYASQAVKKAVSIPVINSHTFRNPDYCDHLVESGDTDMIGLARQLLCDPYWPMKAYMGKPEQIRRCISCLTGCWQESMMAKKEIGCAINPACGHMEFDDLKPAAAPLKVGIVGGGPAGMEAARIATVRGHKVTLFEKTGELGGAILGCCMAPGKEKMKWYADWIRGQIKDLNVDVRLHTSPTVEQLKEFDVVLNATGAVSYVPECIGAERVVPFEEAIACPKVTCPFHPKDRKMRKTGEKVLVWGDHYAAADTAAALAGMGKDVTIVTDKKEFAASVEVIHMYVLRKRFAQTDAEALHSEPFKYPVKVYENSTVYSIEEGKVVLMDKNFQRTELAIDDVITCNTRSNTALFDELMAAGVPVVNAGDSKAPRNLHAAVMEGATFGLKLEESVLMNPNHSVVDDLPADVRGQLLR</sequence>
<dbReference type="InterPro" id="IPR001155">
    <property type="entry name" value="OxRdtase_FMN_N"/>
</dbReference>
<comment type="cofactor">
    <cofactor evidence="2">
        <name>[4Fe-4S] cluster</name>
        <dbReference type="ChEBI" id="CHEBI:49883"/>
    </cofactor>
</comment>
<dbReference type="GO" id="GO:0016491">
    <property type="term" value="F:oxidoreductase activity"/>
    <property type="evidence" value="ECO:0007669"/>
    <property type="project" value="UniProtKB-KW"/>
</dbReference>
<dbReference type="InterPro" id="IPR023753">
    <property type="entry name" value="FAD/NAD-binding_dom"/>
</dbReference>
<evidence type="ECO:0000256" key="8">
    <source>
        <dbReference type="ARBA" id="ARBA00023004"/>
    </source>
</evidence>
<comment type="similarity">
    <text evidence="3">In the N-terminal section; belongs to the NADH:flavin oxidoreductase/NADH oxidase family.</text>
</comment>
<dbReference type="Pfam" id="PF00724">
    <property type="entry name" value="Oxidored_FMN"/>
    <property type="match status" value="1"/>
</dbReference>
<dbReference type="EMBL" id="DXBV01000028">
    <property type="protein sequence ID" value="HIZ30211.1"/>
    <property type="molecule type" value="Genomic_DNA"/>
</dbReference>
<dbReference type="Proteomes" id="UP000824035">
    <property type="component" value="Unassembled WGS sequence"/>
</dbReference>
<dbReference type="PRINTS" id="PR00419">
    <property type="entry name" value="ADXRDTASE"/>
</dbReference>
<dbReference type="PANTHER" id="PTHR42917:SF2">
    <property type="entry name" value="2,4-DIENOYL-COA REDUCTASE [(2E)-ENOYL-COA-PRODUCING]"/>
    <property type="match status" value="1"/>
</dbReference>
<evidence type="ECO:0000256" key="3">
    <source>
        <dbReference type="ARBA" id="ARBA00011048"/>
    </source>
</evidence>
<dbReference type="SUPFAM" id="SSF51395">
    <property type="entry name" value="FMN-linked oxidoreductases"/>
    <property type="match status" value="1"/>
</dbReference>
<dbReference type="SUPFAM" id="SSF51905">
    <property type="entry name" value="FAD/NAD(P)-binding domain"/>
    <property type="match status" value="1"/>
</dbReference>
<dbReference type="RefSeq" id="WP_394967564.1">
    <property type="nucleotide sequence ID" value="NZ_CALXHM010000009.1"/>
</dbReference>
<dbReference type="AlphaFoldDB" id="A0A9D2E3N4"/>
<dbReference type="Pfam" id="PF07992">
    <property type="entry name" value="Pyr_redox_2"/>
    <property type="match status" value="1"/>
</dbReference>
<evidence type="ECO:0000256" key="6">
    <source>
        <dbReference type="ARBA" id="ARBA00022723"/>
    </source>
</evidence>
<evidence type="ECO:0000256" key="1">
    <source>
        <dbReference type="ARBA" id="ARBA00001917"/>
    </source>
</evidence>
<keyword evidence="5" id="KW-0288">FMN</keyword>
<dbReference type="Gene3D" id="3.40.50.720">
    <property type="entry name" value="NAD(P)-binding Rossmann-like Domain"/>
    <property type="match status" value="1"/>
</dbReference>
<comment type="caution">
    <text evidence="12">The sequence shown here is derived from an EMBL/GenBank/DDBJ whole genome shotgun (WGS) entry which is preliminary data.</text>
</comment>
<evidence type="ECO:0000256" key="7">
    <source>
        <dbReference type="ARBA" id="ARBA00023002"/>
    </source>
</evidence>
<dbReference type="InterPro" id="IPR036188">
    <property type="entry name" value="FAD/NAD-bd_sf"/>
</dbReference>
<organism evidence="12 13">
    <name type="scientific">Candidatus Allofournierella merdipullorum</name>
    <dbReference type="NCBI Taxonomy" id="2838595"/>
    <lineage>
        <taxon>Bacteria</taxon>
        <taxon>Bacillati</taxon>
        <taxon>Bacillota</taxon>
        <taxon>Clostridia</taxon>
        <taxon>Eubacteriales</taxon>
        <taxon>Oscillospiraceae</taxon>
        <taxon>Allofournierella</taxon>
    </lineage>
</organism>
<evidence type="ECO:0000313" key="13">
    <source>
        <dbReference type="Proteomes" id="UP000824035"/>
    </source>
</evidence>
<proteinExistence type="inferred from homology"/>
<evidence type="ECO:0000256" key="9">
    <source>
        <dbReference type="ARBA" id="ARBA00023014"/>
    </source>
</evidence>
<dbReference type="InterPro" id="IPR013785">
    <property type="entry name" value="Aldolase_TIM"/>
</dbReference>
<feature type="domain" description="NADH:flavin oxidoreductase/NADH oxidase N-terminal" evidence="10">
    <location>
        <begin position="7"/>
        <end position="351"/>
    </location>
</feature>
<name>A0A9D2E3N4_9FIRM</name>
<dbReference type="Gene3D" id="3.20.20.70">
    <property type="entry name" value="Aldolase class I"/>
    <property type="match status" value="1"/>
</dbReference>
<evidence type="ECO:0000256" key="2">
    <source>
        <dbReference type="ARBA" id="ARBA00001966"/>
    </source>
</evidence>
<evidence type="ECO:0000313" key="12">
    <source>
        <dbReference type="EMBL" id="HIZ30211.1"/>
    </source>
</evidence>
<dbReference type="GO" id="GO:0010181">
    <property type="term" value="F:FMN binding"/>
    <property type="evidence" value="ECO:0007669"/>
    <property type="project" value="InterPro"/>
</dbReference>
<comment type="cofactor">
    <cofactor evidence="1">
        <name>FMN</name>
        <dbReference type="ChEBI" id="CHEBI:58210"/>
    </cofactor>
</comment>
<feature type="domain" description="FAD/NAD(P)-binding" evidence="11">
    <location>
        <begin position="398"/>
        <end position="592"/>
    </location>
</feature>
<dbReference type="Gene3D" id="3.50.50.60">
    <property type="entry name" value="FAD/NAD(P)-binding domain"/>
    <property type="match status" value="1"/>
</dbReference>
<dbReference type="CDD" id="cd02803">
    <property type="entry name" value="OYE_like_FMN_family"/>
    <property type="match status" value="1"/>
</dbReference>
<gene>
    <name evidence="12" type="ORF">H9813_03110</name>
</gene>